<dbReference type="PATRIC" id="fig|1450449.3.peg.953"/>
<feature type="transmembrane region" description="Helical" evidence="1">
    <location>
        <begin position="74"/>
        <end position="93"/>
    </location>
</feature>
<feature type="transmembrane region" description="Helical" evidence="1">
    <location>
        <begin position="99"/>
        <end position="117"/>
    </location>
</feature>
<comment type="caution">
    <text evidence="2">The sequence shown here is derived from an EMBL/GenBank/DDBJ whole genome shotgun (WGS) entry which is preliminary data.</text>
</comment>
<feature type="transmembrane region" description="Helical" evidence="1">
    <location>
        <begin position="252"/>
        <end position="268"/>
    </location>
</feature>
<dbReference type="AlphaFoldDB" id="A0A011LZB3"/>
<dbReference type="STRING" id="1122190.GCA_000621105_01609"/>
<keyword evidence="3" id="KW-1185">Reference proteome</keyword>
<proteinExistence type="predicted"/>
<accession>A0A011LZB3</accession>
<sequence length="271" mass="30691">MAHVHDTPSKLEIATHAALPMVLMLFIEMALNFYAAPTNSIFISPYLLAIFITALISFIVLWKGEICRGQSSRLTFILPFLLIFAIGNFIYSIGFTPKHNPLAIANIAAIFLCLIYFRLPEDENLYNTLMYCGFAIVAVGIIQYLAVYWFEIPSLFNGIRANNFAQILLGLLLAGWYLMLAKSRLEVFLKLLVKIALIVLVLNYCWTAFVLYQHLQIMPEMSPTPFAIYFAVQFVVLAMLAWLLLGKNIKNPTAWTVATFLAILYPFTNII</sequence>
<keyword evidence="1" id="KW-0472">Membrane</keyword>
<organism evidence="2 3">
    <name type="scientific">Mannheimia granulomatis</name>
    <dbReference type="NCBI Taxonomy" id="85402"/>
    <lineage>
        <taxon>Bacteria</taxon>
        <taxon>Pseudomonadati</taxon>
        <taxon>Pseudomonadota</taxon>
        <taxon>Gammaproteobacteria</taxon>
        <taxon>Pasteurellales</taxon>
        <taxon>Pasteurellaceae</taxon>
        <taxon>Mannheimia</taxon>
    </lineage>
</organism>
<feature type="transmembrane region" description="Helical" evidence="1">
    <location>
        <begin position="41"/>
        <end position="62"/>
    </location>
</feature>
<evidence type="ECO:0000256" key="1">
    <source>
        <dbReference type="SAM" id="Phobius"/>
    </source>
</evidence>
<feature type="transmembrane region" description="Helical" evidence="1">
    <location>
        <begin position="161"/>
        <end position="179"/>
    </location>
</feature>
<dbReference type="EMBL" id="JANJ01000003">
    <property type="protein sequence ID" value="EXI62573.1"/>
    <property type="molecule type" value="Genomic_DNA"/>
</dbReference>
<dbReference type="OrthoDB" id="5915482at2"/>
<name>A0A011LZB3_9PAST</name>
<feature type="transmembrane region" description="Helical" evidence="1">
    <location>
        <begin position="226"/>
        <end position="245"/>
    </location>
</feature>
<feature type="transmembrane region" description="Helical" evidence="1">
    <location>
        <begin position="129"/>
        <end position="149"/>
    </location>
</feature>
<dbReference type="RefSeq" id="WP_042802355.1">
    <property type="nucleotide sequence ID" value="NZ_AVSP01000007.1"/>
</dbReference>
<dbReference type="Proteomes" id="UP000054123">
    <property type="component" value="Unassembled WGS sequence"/>
</dbReference>
<evidence type="ECO:0000313" key="2">
    <source>
        <dbReference type="EMBL" id="EXI62573.1"/>
    </source>
</evidence>
<feature type="transmembrane region" description="Helical" evidence="1">
    <location>
        <begin position="191"/>
        <end position="214"/>
    </location>
</feature>
<protein>
    <submittedName>
        <fullName evidence="2">Membrane protein</fullName>
    </submittedName>
</protein>
<evidence type="ECO:0000313" key="3">
    <source>
        <dbReference type="Proteomes" id="UP000054123"/>
    </source>
</evidence>
<feature type="transmembrane region" description="Helical" evidence="1">
    <location>
        <begin position="17"/>
        <end position="35"/>
    </location>
</feature>
<keyword evidence="1" id="KW-0812">Transmembrane</keyword>
<reference evidence="2 3" key="1">
    <citation type="journal article" date="2014" name="Genome Announc.">
        <title>Genome Sequence of a Presumptive Mannheimia haemolytica Strain with an A1/A6-Cross-Reactive Serotype from a White-Tailed Deer (Odocoileus virginianus).</title>
        <authorList>
            <person name="Lawrence P.K."/>
            <person name="Bey R.F."/>
            <person name="Wiener B."/>
            <person name="Kittichotirat W."/>
            <person name="Bumgarner R.E."/>
        </authorList>
    </citation>
    <scope>NUCLEOTIDE SEQUENCE [LARGE SCALE GENOMIC DNA]</scope>
    <source>
        <strain evidence="2 3">PKL10</strain>
    </source>
</reference>
<keyword evidence="1" id="KW-1133">Transmembrane helix</keyword>
<gene>
    <name evidence="2" type="ORF">AK33_04925</name>
</gene>